<evidence type="ECO:0000256" key="4">
    <source>
        <dbReference type="SAM" id="MobiDB-lite"/>
    </source>
</evidence>
<feature type="compositionally biased region" description="Basic and acidic residues" evidence="4">
    <location>
        <begin position="7"/>
        <end position="42"/>
    </location>
</feature>
<dbReference type="Pfam" id="PF04959">
    <property type="entry name" value="ARS2"/>
    <property type="match status" value="1"/>
</dbReference>
<dbReference type="InterPro" id="IPR013087">
    <property type="entry name" value="Znf_C2H2_type"/>
</dbReference>
<reference evidence="6 7" key="1">
    <citation type="journal article" date="2014" name="Nat. Commun.">
        <title>Klebsormidium flaccidum genome reveals primary factors for plant terrestrial adaptation.</title>
        <authorList>
            <person name="Hori K."/>
            <person name="Maruyama F."/>
            <person name="Fujisawa T."/>
            <person name="Togashi T."/>
            <person name="Yamamoto N."/>
            <person name="Seo M."/>
            <person name="Sato S."/>
            <person name="Yamada T."/>
            <person name="Mori H."/>
            <person name="Tajima N."/>
            <person name="Moriyama T."/>
            <person name="Ikeuchi M."/>
            <person name="Watanabe M."/>
            <person name="Wada H."/>
            <person name="Kobayashi K."/>
            <person name="Saito M."/>
            <person name="Masuda T."/>
            <person name="Sasaki-Sekimoto Y."/>
            <person name="Mashiguchi K."/>
            <person name="Awai K."/>
            <person name="Shimojima M."/>
            <person name="Masuda S."/>
            <person name="Iwai M."/>
            <person name="Nobusawa T."/>
            <person name="Narise T."/>
            <person name="Kondo S."/>
            <person name="Saito H."/>
            <person name="Sato R."/>
            <person name="Murakawa M."/>
            <person name="Ihara Y."/>
            <person name="Oshima-Yamada Y."/>
            <person name="Ohtaka K."/>
            <person name="Satoh M."/>
            <person name="Sonobe K."/>
            <person name="Ishii M."/>
            <person name="Ohtani R."/>
            <person name="Kanamori-Sato M."/>
            <person name="Honoki R."/>
            <person name="Miyazaki D."/>
            <person name="Mochizuki H."/>
            <person name="Umetsu J."/>
            <person name="Higashi K."/>
            <person name="Shibata D."/>
            <person name="Kamiya Y."/>
            <person name="Sato N."/>
            <person name="Nakamura Y."/>
            <person name="Tabata S."/>
            <person name="Ida S."/>
            <person name="Kurokawa K."/>
            <person name="Ohta H."/>
        </authorList>
    </citation>
    <scope>NUCLEOTIDE SEQUENCE [LARGE SCALE GENOMIC DNA]</scope>
    <source>
        <strain evidence="6 7">NIES-2285</strain>
    </source>
</reference>
<name>A0A1Y1I7Q2_KLENI</name>
<comment type="subcellular location">
    <subcellularLocation>
        <location evidence="1">Nucleus</location>
    </subcellularLocation>
</comment>
<feature type="compositionally biased region" description="Basic and acidic residues" evidence="4">
    <location>
        <begin position="706"/>
        <end position="723"/>
    </location>
</feature>
<dbReference type="Pfam" id="PF12066">
    <property type="entry name" value="SERRATE_Ars2_N"/>
    <property type="match status" value="1"/>
</dbReference>
<feature type="compositionally biased region" description="Basic and acidic residues" evidence="4">
    <location>
        <begin position="443"/>
        <end position="485"/>
    </location>
</feature>
<evidence type="ECO:0000259" key="5">
    <source>
        <dbReference type="PROSITE" id="PS00028"/>
    </source>
</evidence>
<feature type="compositionally biased region" description="Basic and acidic residues" evidence="4">
    <location>
        <begin position="527"/>
        <end position="546"/>
    </location>
</feature>
<proteinExistence type="inferred from homology"/>
<protein>
    <submittedName>
        <fullName evidence="6">C2H2 Zn-finger protein</fullName>
    </submittedName>
</protein>
<feature type="compositionally biased region" description="Basic residues" evidence="4">
    <location>
        <begin position="724"/>
        <end position="733"/>
    </location>
</feature>
<feature type="compositionally biased region" description="Pro residues" evidence="4">
    <location>
        <begin position="669"/>
        <end position="697"/>
    </location>
</feature>
<keyword evidence="3" id="KW-0539">Nucleus</keyword>
<feature type="compositionally biased region" description="Basic and acidic residues" evidence="4">
    <location>
        <begin position="49"/>
        <end position="58"/>
    </location>
</feature>
<dbReference type="InterPro" id="IPR039727">
    <property type="entry name" value="SE/Ars2"/>
</dbReference>
<feature type="region of interest" description="Disordered" evidence="4">
    <location>
        <begin position="1"/>
        <end position="122"/>
    </location>
</feature>
<evidence type="ECO:0000256" key="1">
    <source>
        <dbReference type="ARBA" id="ARBA00004123"/>
    </source>
</evidence>
<comment type="similarity">
    <text evidence="2">Belongs to the ARS2 family.</text>
</comment>
<evidence type="ECO:0000313" key="7">
    <source>
        <dbReference type="Proteomes" id="UP000054558"/>
    </source>
</evidence>
<feature type="region of interest" description="Disordered" evidence="4">
    <location>
        <begin position="425"/>
        <end position="601"/>
    </location>
</feature>
<dbReference type="OMA" id="CIDMGDI"/>
<dbReference type="GO" id="GO:0016604">
    <property type="term" value="C:nuclear body"/>
    <property type="evidence" value="ECO:0000318"/>
    <property type="project" value="GO_Central"/>
</dbReference>
<dbReference type="Proteomes" id="UP000054558">
    <property type="component" value="Unassembled WGS sequence"/>
</dbReference>
<organism evidence="6 7">
    <name type="scientific">Klebsormidium nitens</name>
    <name type="common">Green alga</name>
    <name type="synonym">Ulothrix nitens</name>
    <dbReference type="NCBI Taxonomy" id="105231"/>
    <lineage>
        <taxon>Eukaryota</taxon>
        <taxon>Viridiplantae</taxon>
        <taxon>Streptophyta</taxon>
        <taxon>Klebsormidiophyceae</taxon>
        <taxon>Klebsormidiales</taxon>
        <taxon>Klebsormidiaceae</taxon>
        <taxon>Klebsormidium</taxon>
    </lineage>
</organism>
<feature type="domain" description="C2H2-type" evidence="5">
    <location>
        <begin position="378"/>
        <end position="401"/>
    </location>
</feature>
<dbReference type="InterPro" id="IPR007042">
    <property type="entry name" value="SERRATE/Ars2_C"/>
</dbReference>
<dbReference type="InterPro" id="IPR021933">
    <property type="entry name" value="SERRATE/Ars2_N"/>
</dbReference>
<evidence type="ECO:0000313" key="6">
    <source>
        <dbReference type="EMBL" id="GAQ84138.1"/>
    </source>
</evidence>
<feature type="region of interest" description="Disordered" evidence="4">
    <location>
        <begin position="200"/>
        <end position="219"/>
    </location>
</feature>
<dbReference type="EMBL" id="DF237126">
    <property type="protein sequence ID" value="GAQ84138.1"/>
    <property type="molecule type" value="Genomic_DNA"/>
</dbReference>
<feature type="region of interest" description="Disordered" evidence="4">
    <location>
        <begin position="632"/>
        <end position="757"/>
    </location>
</feature>
<dbReference type="OrthoDB" id="342064at2759"/>
<feature type="compositionally biased region" description="Pro residues" evidence="4">
    <location>
        <begin position="431"/>
        <end position="442"/>
    </location>
</feature>
<sequence length="780" mass="86323">MGSGAVAREDRAVNDRRDRERDTKRAREKSPSPPFRERERRRSPPGKRRREDERDGGGRRSGGRSNADKFRFEAARGDSPPPPFDDAGRRPRNGAADPAFASGWDIPPGRRQEDGEGLQSYKQFLLTLPDDISPAEGERRYEEYKTQFVQARKREYFERNKKRSELREKYDPVKLEEIWQRKLEKAQAAAATFAKDLDEGKLRTGPLDGDDDRRRDDKVPAIASDPQRIQQDIKQCTALIKKLDAEKNIPENKLIASVEASETGAGAADFSLDGDKLLDALLTYLWLVHFVDYYGGLEARSGRGDRHHRSAPVSEVAATPEGTAWEQKIDAVWQARLKTGDPIEALLGADKVQAAIDKGLDGYTKKTQDAKYGWKYGCGAQGCTKLFHGPDFVLKHLKAKHPSLVEPLKERALNDVYFANYLNDPNSPVNLGPPPSKGNQPPPRDRGPFRRDEPPRRPMRERLGPGIADERDLPPQSRELLERDLPPPPPATGVRGRGRGRAVPLARGFTPPRAPPFRGPGMEGPPFDDRPIVPFDDPRDMMDGRPGKPPGDGYLPRERMPVPMYDDEFGPGRPVDFDGPMFDDPFPRGPGGPGFAPMPQVLIPVPGAGPLGPFVPAPPDVARRILAQREAGGIPLGPGPVIANQDFDDGFIPEMPPPRGPPLADRLGPLPPERGPIEPRGPPEQLGPPEGRGPPPDRNLAARLGPVREDMSPEEMGRQEGRGRGRGGFRGRGRGGFMRGGFMPMMPPPPNMRQDPRGVREYVDLDAPSDEVPVLDYRSL</sequence>
<accession>A0A1Y1I7Q2</accession>
<dbReference type="PANTHER" id="PTHR13165">
    <property type="entry name" value="ARSENITE-RESISTANCE PROTEIN 2"/>
    <property type="match status" value="1"/>
</dbReference>
<feature type="compositionally biased region" description="Basic and acidic residues" evidence="4">
    <location>
        <begin position="66"/>
        <end position="76"/>
    </location>
</feature>
<dbReference type="STRING" id="105231.A0A1Y1I7Q2"/>
<dbReference type="AlphaFoldDB" id="A0A1Y1I7Q2"/>
<keyword evidence="7" id="KW-1185">Reference proteome</keyword>
<evidence type="ECO:0000256" key="2">
    <source>
        <dbReference type="ARBA" id="ARBA00005407"/>
    </source>
</evidence>
<evidence type="ECO:0000256" key="3">
    <source>
        <dbReference type="ARBA" id="ARBA00023242"/>
    </source>
</evidence>
<dbReference type="PANTHER" id="PTHR13165:SF0">
    <property type="entry name" value="SERRATE RNA EFFECTOR MOLECULE HOMOLOG"/>
    <property type="match status" value="1"/>
</dbReference>
<dbReference type="GO" id="GO:0031053">
    <property type="term" value="P:primary miRNA processing"/>
    <property type="evidence" value="ECO:0000318"/>
    <property type="project" value="GO_Central"/>
</dbReference>
<gene>
    <name evidence="6" type="ORF">KFL_001770240</name>
</gene>
<dbReference type="PROSITE" id="PS00028">
    <property type="entry name" value="ZINC_FINGER_C2H2_1"/>
    <property type="match status" value="1"/>
</dbReference>